<dbReference type="SMART" id="SM00701">
    <property type="entry name" value="PGRP"/>
    <property type="match status" value="1"/>
</dbReference>
<dbReference type="GO" id="GO:0008270">
    <property type="term" value="F:zinc ion binding"/>
    <property type="evidence" value="ECO:0007669"/>
    <property type="project" value="InterPro"/>
</dbReference>
<dbReference type="Proteomes" id="UP000198280">
    <property type="component" value="Unassembled WGS sequence"/>
</dbReference>
<evidence type="ECO:0000256" key="2">
    <source>
        <dbReference type="SAM" id="MobiDB-lite"/>
    </source>
</evidence>
<organism evidence="4 5">
    <name type="scientific">Actinacidiphila glaucinigra</name>
    <dbReference type="NCBI Taxonomy" id="235986"/>
    <lineage>
        <taxon>Bacteria</taxon>
        <taxon>Bacillati</taxon>
        <taxon>Actinomycetota</taxon>
        <taxon>Actinomycetes</taxon>
        <taxon>Kitasatosporales</taxon>
        <taxon>Streptomycetaceae</taxon>
        <taxon>Actinacidiphila</taxon>
    </lineage>
</organism>
<dbReference type="GO" id="GO:0009253">
    <property type="term" value="P:peptidoglycan catabolic process"/>
    <property type="evidence" value="ECO:0007669"/>
    <property type="project" value="InterPro"/>
</dbReference>
<dbReference type="Gene3D" id="3.40.80.10">
    <property type="entry name" value="Peptidoglycan recognition protein-like"/>
    <property type="match status" value="1"/>
</dbReference>
<reference evidence="4 5" key="1">
    <citation type="submission" date="2017-06" db="EMBL/GenBank/DDBJ databases">
        <authorList>
            <person name="Kim H.J."/>
            <person name="Triplett B.A."/>
        </authorList>
    </citation>
    <scope>NUCLEOTIDE SEQUENCE [LARGE SCALE GENOMIC DNA]</scope>
    <source>
        <strain evidence="4 5">CGMCC 4.1858</strain>
    </source>
</reference>
<protein>
    <submittedName>
        <fullName evidence="4">N-acetylmuramoyl-L-alanine amidase</fullName>
    </submittedName>
</protein>
<gene>
    <name evidence="4" type="ORF">SAMN05216252_104344</name>
</gene>
<accession>A0A239D2A6</accession>
<evidence type="ECO:0000256" key="1">
    <source>
        <dbReference type="ARBA" id="ARBA00007553"/>
    </source>
</evidence>
<dbReference type="GO" id="GO:0008745">
    <property type="term" value="F:N-acetylmuramoyl-L-alanine amidase activity"/>
    <property type="evidence" value="ECO:0007669"/>
    <property type="project" value="InterPro"/>
</dbReference>
<dbReference type="PANTHER" id="PTHR11022">
    <property type="entry name" value="PEPTIDOGLYCAN RECOGNITION PROTEIN"/>
    <property type="match status" value="1"/>
</dbReference>
<feature type="compositionally biased region" description="Basic residues" evidence="2">
    <location>
        <begin position="1"/>
        <end position="15"/>
    </location>
</feature>
<evidence type="ECO:0000259" key="3">
    <source>
        <dbReference type="SMART" id="SM00701"/>
    </source>
</evidence>
<dbReference type="InterPro" id="IPR002502">
    <property type="entry name" value="Amidase_domain"/>
</dbReference>
<proteinExistence type="inferred from homology"/>
<sequence>MGSHRAAKHARRRAAGRPSRTTRVWATAAATAGVVAVAALGVHSAIIHTDPPAVHARPAPSPQLMPFPDLAARARLQRVPLYPAHEPAIVPRKSWGADESLRTEPPHYSTTVKAVFLHHTDSGNDYRCKDVPQIIQDIYSGHIQSRHWDDVAYNFFVDKCGTIYEGRAGGSDRPVTGAHSIGFNKDTMGIAAIGTYDAKGSVPQAMAESIARIAAWKLGLSDIDPRGEVGLVSSSSKSRFKKGQRAEFHVIAGHRDAYMTDCPGKELYAKLPEIRTEAARLQGRPPLHTAKSKG</sequence>
<evidence type="ECO:0000313" key="5">
    <source>
        <dbReference type="Proteomes" id="UP000198280"/>
    </source>
</evidence>
<dbReference type="InterPro" id="IPR036505">
    <property type="entry name" value="Amidase/PGRP_sf"/>
</dbReference>
<dbReference type="RefSeq" id="WP_089223435.1">
    <property type="nucleotide sequence ID" value="NZ_FZOF01000004.1"/>
</dbReference>
<keyword evidence="5" id="KW-1185">Reference proteome</keyword>
<dbReference type="InterPro" id="IPR015510">
    <property type="entry name" value="PGRP"/>
</dbReference>
<evidence type="ECO:0000313" key="4">
    <source>
        <dbReference type="EMBL" id="SNS26349.1"/>
    </source>
</evidence>
<dbReference type="InterPro" id="IPR006619">
    <property type="entry name" value="PGRP_domain_met/bac"/>
</dbReference>
<dbReference type="CDD" id="cd06583">
    <property type="entry name" value="PGRP"/>
    <property type="match status" value="1"/>
</dbReference>
<dbReference type="AlphaFoldDB" id="A0A239D2A6"/>
<feature type="domain" description="Peptidoglycan recognition protein family" evidence="3">
    <location>
        <begin position="87"/>
        <end position="236"/>
    </location>
</feature>
<dbReference type="PANTHER" id="PTHR11022:SF41">
    <property type="entry name" value="PEPTIDOGLYCAN-RECOGNITION PROTEIN LC-RELATED"/>
    <property type="match status" value="1"/>
</dbReference>
<dbReference type="SUPFAM" id="SSF55846">
    <property type="entry name" value="N-acetylmuramoyl-L-alanine amidase-like"/>
    <property type="match status" value="1"/>
</dbReference>
<dbReference type="Pfam" id="PF01510">
    <property type="entry name" value="Amidase_2"/>
    <property type="match status" value="1"/>
</dbReference>
<dbReference type="OrthoDB" id="514320at2"/>
<name>A0A239D2A6_9ACTN</name>
<dbReference type="EMBL" id="FZOF01000004">
    <property type="protein sequence ID" value="SNS26349.1"/>
    <property type="molecule type" value="Genomic_DNA"/>
</dbReference>
<comment type="similarity">
    <text evidence="1">Belongs to the N-acetylmuramoyl-L-alanine amidase 2 family.</text>
</comment>
<feature type="region of interest" description="Disordered" evidence="2">
    <location>
        <begin position="1"/>
        <end position="22"/>
    </location>
</feature>